<evidence type="ECO:0000313" key="1">
    <source>
        <dbReference type="EMBL" id="KAK3378139.1"/>
    </source>
</evidence>
<name>A0AAE0KKF2_9PEZI</name>
<comment type="caution">
    <text evidence="1">The sequence shown here is derived from an EMBL/GenBank/DDBJ whole genome shotgun (WGS) entry which is preliminary data.</text>
</comment>
<accession>A0AAE0KKF2</accession>
<proteinExistence type="predicted"/>
<protein>
    <submittedName>
        <fullName evidence="1">Uncharacterized protein</fullName>
    </submittedName>
</protein>
<gene>
    <name evidence="1" type="ORF">B0H63DRAFT_237941</name>
</gene>
<dbReference type="Proteomes" id="UP001285441">
    <property type="component" value="Unassembled WGS sequence"/>
</dbReference>
<keyword evidence="2" id="KW-1185">Reference proteome</keyword>
<dbReference type="EMBL" id="JAULSW010000006">
    <property type="protein sequence ID" value="KAK3378139.1"/>
    <property type="molecule type" value="Genomic_DNA"/>
</dbReference>
<dbReference type="AlphaFoldDB" id="A0AAE0KKF2"/>
<evidence type="ECO:0000313" key="2">
    <source>
        <dbReference type="Proteomes" id="UP001285441"/>
    </source>
</evidence>
<reference evidence="1" key="2">
    <citation type="submission" date="2023-06" db="EMBL/GenBank/DDBJ databases">
        <authorList>
            <consortium name="Lawrence Berkeley National Laboratory"/>
            <person name="Haridas S."/>
            <person name="Hensen N."/>
            <person name="Bonometti L."/>
            <person name="Westerberg I."/>
            <person name="Brannstrom I.O."/>
            <person name="Guillou S."/>
            <person name="Cros-Aarteil S."/>
            <person name="Calhoun S."/>
            <person name="Kuo A."/>
            <person name="Mondo S."/>
            <person name="Pangilinan J."/>
            <person name="Riley R."/>
            <person name="LaButti K."/>
            <person name="Andreopoulos B."/>
            <person name="Lipzen A."/>
            <person name="Chen C."/>
            <person name="Yanf M."/>
            <person name="Daum C."/>
            <person name="Ng V."/>
            <person name="Clum A."/>
            <person name="Steindorff A."/>
            <person name="Ohm R."/>
            <person name="Martin F."/>
            <person name="Silar P."/>
            <person name="Natvig D."/>
            <person name="Lalanne C."/>
            <person name="Gautier V."/>
            <person name="Ament-velasquez S.L."/>
            <person name="Kruys A."/>
            <person name="Hutchinson M.I."/>
            <person name="Powell A.J."/>
            <person name="Barry K."/>
            <person name="Miller A.N."/>
            <person name="Grigoriev I.V."/>
            <person name="Debuchy R."/>
            <person name="Gladieux P."/>
            <person name="Thoren M.H."/>
            <person name="Johannesson H."/>
        </authorList>
    </citation>
    <scope>NUCLEOTIDE SEQUENCE</scope>
    <source>
        <strain evidence="1">CBS 232.78</strain>
    </source>
</reference>
<reference evidence="1" key="1">
    <citation type="journal article" date="2023" name="Mol. Phylogenet. Evol.">
        <title>Genome-scale phylogeny and comparative genomics of the fungal order Sordariales.</title>
        <authorList>
            <person name="Hensen N."/>
            <person name="Bonometti L."/>
            <person name="Westerberg I."/>
            <person name="Brannstrom I.O."/>
            <person name="Guillou S."/>
            <person name="Cros-Aarteil S."/>
            <person name="Calhoun S."/>
            <person name="Haridas S."/>
            <person name="Kuo A."/>
            <person name="Mondo S."/>
            <person name="Pangilinan J."/>
            <person name="Riley R."/>
            <person name="LaButti K."/>
            <person name="Andreopoulos B."/>
            <person name="Lipzen A."/>
            <person name="Chen C."/>
            <person name="Yan M."/>
            <person name="Daum C."/>
            <person name="Ng V."/>
            <person name="Clum A."/>
            <person name="Steindorff A."/>
            <person name="Ohm R.A."/>
            <person name="Martin F."/>
            <person name="Silar P."/>
            <person name="Natvig D.O."/>
            <person name="Lalanne C."/>
            <person name="Gautier V."/>
            <person name="Ament-Velasquez S.L."/>
            <person name="Kruys A."/>
            <person name="Hutchinson M.I."/>
            <person name="Powell A.J."/>
            <person name="Barry K."/>
            <person name="Miller A.N."/>
            <person name="Grigoriev I.V."/>
            <person name="Debuchy R."/>
            <person name="Gladieux P."/>
            <person name="Hiltunen Thoren M."/>
            <person name="Johannesson H."/>
        </authorList>
    </citation>
    <scope>NUCLEOTIDE SEQUENCE</scope>
    <source>
        <strain evidence="1">CBS 232.78</strain>
    </source>
</reference>
<organism evidence="1 2">
    <name type="scientific">Podospora didyma</name>
    <dbReference type="NCBI Taxonomy" id="330526"/>
    <lineage>
        <taxon>Eukaryota</taxon>
        <taxon>Fungi</taxon>
        <taxon>Dikarya</taxon>
        <taxon>Ascomycota</taxon>
        <taxon>Pezizomycotina</taxon>
        <taxon>Sordariomycetes</taxon>
        <taxon>Sordariomycetidae</taxon>
        <taxon>Sordariales</taxon>
        <taxon>Podosporaceae</taxon>
        <taxon>Podospora</taxon>
    </lineage>
</organism>
<sequence length="115" mass="13557">MDGICFLRARVLLFFRNTCLHFMFYFGWAEKGLVPVVQLDVLARRSIWGSGHRWQSYFNDAMLLLGGEPYMIDNMFSFSFITLSTRTLRIRYFGFFGDPYIGRSRFCALVWRPGI</sequence>